<dbReference type="SUPFAM" id="SSF54626">
    <property type="entry name" value="Chalcone isomerase"/>
    <property type="match status" value="1"/>
</dbReference>
<proteinExistence type="predicted"/>
<feature type="transmembrane region" description="Helical" evidence="1">
    <location>
        <begin position="21"/>
        <end position="39"/>
    </location>
</feature>
<dbReference type="GO" id="GO:0016872">
    <property type="term" value="F:intramolecular lyase activity"/>
    <property type="evidence" value="ECO:0007669"/>
    <property type="project" value="InterPro"/>
</dbReference>
<reference evidence="3" key="1">
    <citation type="journal article" date="2020" name="mSystems">
        <title>Genome- and Community-Level Interaction Insights into Carbon Utilization and Element Cycling Functions of Hydrothermarchaeota in Hydrothermal Sediment.</title>
        <authorList>
            <person name="Zhou Z."/>
            <person name="Liu Y."/>
            <person name="Xu W."/>
            <person name="Pan J."/>
            <person name="Luo Z.H."/>
            <person name="Li M."/>
        </authorList>
    </citation>
    <scope>NUCLEOTIDE SEQUENCE [LARGE SCALE GENOMIC DNA]</scope>
    <source>
        <strain evidence="3">HyVt-26</strain>
    </source>
</reference>
<dbReference type="Proteomes" id="UP000885822">
    <property type="component" value="Unassembled WGS sequence"/>
</dbReference>
<comment type="caution">
    <text evidence="3">The sequence shown here is derived from an EMBL/GenBank/DDBJ whole genome shotgun (WGS) entry which is preliminary data.</text>
</comment>
<keyword evidence="1" id="KW-1133">Transmembrane helix</keyword>
<evidence type="ECO:0000313" key="3">
    <source>
        <dbReference type="EMBL" id="HDK38575.1"/>
    </source>
</evidence>
<sequence>MIKGLGDDDSVLRKKTSFGALMRWLSILLVGLLPAMLAAKTVEGVKLPDQASVDGKVLVLNGAGIREKFFFDIYVAALYLPVKASDASQILQADQLWQLTMHFLYSEVSKKKLDKGWDEGFAKNISITELVKLKKGLQQFKDMFPDLQKGDEVALAYAPGKGVSVIINEVEKGTVAGADFGRSLAECVAGCRTRHRKFEESAVRGPLKRNIW</sequence>
<gene>
    <name evidence="3" type="ORF">ENG92_06130</name>
</gene>
<dbReference type="InterPro" id="IPR036298">
    <property type="entry name" value="Chalcone_isomerase_sf"/>
</dbReference>
<feature type="domain" description="Chalcone isomerase" evidence="2">
    <location>
        <begin position="39"/>
        <end position="184"/>
    </location>
</feature>
<name>A0A831NWA4_9GAMM</name>
<protein>
    <recommendedName>
        <fullName evidence="2">Chalcone isomerase domain-containing protein</fullName>
    </recommendedName>
</protein>
<evidence type="ECO:0000256" key="1">
    <source>
        <dbReference type="SAM" id="Phobius"/>
    </source>
</evidence>
<dbReference type="AlphaFoldDB" id="A0A831NWA4"/>
<keyword evidence="1" id="KW-0472">Membrane</keyword>
<evidence type="ECO:0000259" key="2">
    <source>
        <dbReference type="Pfam" id="PF16036"/>
    </source>
</evidence>
<keyword evidence="1" id="KW-0812">Transmembrane</keyword>
<dbReference type="InterPro" id="IPR016088">
    <property type="entry name" value="Chalcone_isomerase_3-sand"/>
</dbReference>
<accession>A0A831NWA4</accession>
<dbReference type="InterPro" id="IPR016087">
    <property type="entry name" value="Chalcone_isomerase"/>
</dbReference>
<dbReference type="Gene3D" id="3.50.70.10">
    <property type="match status" value="1"/>
</dbReference>
<organism evidence="3">
    <name type="scientific">Thiolapillus brandeum</name>
    <dbReference type="NCBI Taxonomy" id="1076588"/>
    <lineage>
        <taxon>Bacteria</taxon>
        <taxon>Pseudomonadati</taxon>
        <taxon>Pseudomonadota</taxon>
        <taxon>Gammaproteobacteria</taxon>
        <taxon>Chromatiales</taxon>
        <taxon>Sedimenticolaceae</taxon>
        <taxon>Thiolapillus</taxon>
    </lineage>
</organism>
<dbReference type="EMBL" id="DRCV01000274">
    <property type="protein sequence ID" value="HDK38575.1"/>
    <property type="molecule type" value="Genomic_DNA"/>
</dbReference>
<dbReference type="Pfam" id="PF16036">
    <property type="entry name" value="Chalcone_3"/>
    <property type="match status" value="1"/>
</dbReference>